<feature type="compositionally biased region" description="Basic and acidic residues" evidence="1">
    <location>
        <begin position="29"/>
        <end position="43"/>
    </location>
</feature>
<protein>
    <submittedName>
        <fullName evidence="2">Uncharacterized protein</fullName>
    </submittedName>
</protein>
<dbReference type="Proteomes" id="UP000026962">
    <property type="component" value="Chromosome 8"/>
</dbReference>
<reference evidence="2" key="2">
    <citation type="submission" date="2018-05" db="EMBL/GenBank/DDBJ databases">
        <title>OpunRS2 (Oryza punctata Reference Sequence Version 2).</title>
        <authorList>
            <person name="Zhang J."/>
            <person name="Kudrna D."/>
            <person name="Lee S."/>
            <person name="Talag J."/>
            <person name="Welchert J."/>
            <person name="Wing R.A."/>
        </authorList>
    </citation>
    <scope>NUCLEOTIDE SEQUENCE [LARGE SCALE GENOMIC DNA]</scope>
</reference>
<proteinExistence type="predicted"/>
<evidence type="ECO:0000313" key="2">
    <source>
        <dbReference type="EnsemblPlants" id="OPUNC08G09530.1"/>
    </source>
</evidence>
<evidence type="ECO:0000313" key="3">
    <source>
        <dbReference type="Proteomes" id="UP000026962"/>
    </source>
</evidence>
<accession>A0A0E0LTN9</accession>
<dbReference type="HOGENOM" id="CLU_116036_0_0_1"/>
<dbReference type="EnsemblPlants" id="OPUNC08G09530.1">
    <property type="protein sequence ID" value="OPUNC08G09530.1"/>
    <property type="gene ID" value="OPUNC08G09530"/>
</dbReference>
<sequence>MDDFPPPASSKPDHAEPPEPNQTTPTPAKQHEFTCELPAEFRVRSPPPPSPPYPFPLSPSMEEEDIDDLNPSKEDLRNLPPHLAYKEDGDIEILNEDINNFRYDQTPPREAQSPATRLNRQFRVRSPPPPSPPYPFPLSPSMEEEDIDDLNPSKEDLRNLPPHLAYKEDGDIEILNEDINNFRYDQTPPREAQSPATRLNRRRRS</sequence>
<evidence type="ECO:0000256" key="1">
    <source>
        <dbReference type="SAM" id="MobiDB-lite"/>
    </source>
</evidence>
<keyword evidence="3" id="KW-1185">Reference proteome</keyword>
<name>A0A0E0LTN9_ORYPU</name>
<organism evidence="2">
    <name type="scientific">Oryza punctata</name>
    <name type="common">Red rice</name>
    <dbReference type="NCBI Taxonomy" id="4537"/>
    <lineage>
        <taxon>Eukaryota</taxon>
        <taxon>Viridiplantae</taxon>
        <taxon>Streptophyta</taxon>
        <taxon>Embryophyta</taxon>
        <taxon>Tracheophyta</taxon>
        <taxon>Spermatophyta</taxon>
        <taxon>Magnoliopsida</taxon>
        <taxon>Liliopsida</taxon>
        <taxon>Poales</taxon>
        <taxon>Poaceae</taxon>
        <taxon>BOP clade</taxon>
        <taxon>Oryzoideae</taxon>
        <taxon>Oryzeae</taxon>
        <taxon>Oryzinae</taxon>
        <taxon>Oryza</taxon>
    </lineage>
</organism>
<reference evidence="2" key="1">
    <citation type="submission" date="2015-04" db="UniProtKB">
        <authorList>
            <consortium name="EnsemblPlants"/>
        </authorList>
    </citation>
    <scope>IDENTIFICATION</scope>
</reference>
<feature type="compositionally biased region" description="Pro residues" evidence="1">
    <location>
        <begin position="45"/>
        <end position="57"/>
    </location>
</feature>
<feature type="region of interest" description="Disordered" evidence="1">
    <location>
        <begin position="1"/>
        <end position="84"/>
    </location>
</feature>
<dbReference type="AlphaFoldDB" id="A0A0E0LTN9"/>
<feature type="region of interest" description="Disordered" evidence="1">
    <location>
        <begin position="97"/>
        <end position="205"/>
    </location>
</feature>
<dbReference type="Gramene" id="OPUNC08G09530.1">
    <property type="protein sequence ID" value="OPUNC08G09530.1"/>
    <property type="gene ID" value="OPUNC08G09530"/>
</dbReference>
<feature type="compositionally biased region" description="Pro residues" evidence="1">
    <location>
        <begin position="126"/>
        <end position="138"/>
    </location>
</feature>